<keyword evidence="2 7" id="KW-0813">Transport</keyword>
<dbReference type="AlphaFoldDB" id="A0A4Z0MP51"/>
<dbReference type="PROSITE" id="PS51257">
    <property type="entry name" value="PROKAR_LIPOPROTEIN"/>
    <property type="match status" value="1"/>
</dbReference>
<dbReference type="PANTHER" id="PTHR43163">
    <property type="entry name" value="DIPEPTIDE TRANSPORT SYSTEM PERMEASE PROTEIN DPPB-RELATED"/>
    <property type="match status" value="1"/>
</dbReference>
<organism evidence="9 10">
    <name type="scientific">Hymenobacter wooponensis</name>
    <dbReference type="NCBI Taxonomy" id="1525360"/>
    <lineage>
        <taxon>Bacteria</taxon>
        <taxon>Pseudomonadati</taxon>
        <taxon>Bacteroidota</taxon>
        <taxon>Cytophagia</taxon>
        <taxon>Cytophagales</taxon>
        <taxon>Hymenobacteraceae</taxon>
        <taxon>Hymenobacter</taxon>
    </lineage>
</organism>
<evidence type="ECO:0000256" key="1">
    <source>
        <dbReference type="ARBA" id="ARBA00004651"/>
    </source>
</evidence>
<dbReference type="PANTHER" id="PTHR43163:SF6">
    <property type="entry name" value="DIPEPTIDE TRANSPORT SYSTEM PERMEASE PROTEIN DPPB-RELATED"/>
    <property type="match status" value="1"/>
</dbReference>
<evidence type="ECO:0000256" key="3">
    <source>
        <dbReference type="ARBA" id="ARBA00022475"/>
    </source>
</evidence>
<feature type="transmembrane region" description="Helical" evidence="7">
    <location>
        <begin position="320"/>
        <end position="343"/>
    </location>
</feature>
<evidence type="ECO:0000259" key="8">
    <source>
        <dbReference type="PROSITE" id="PS50928"/>
    </source>
</evidence>
<gene>
    <name evidence="9" type="ORF">EU557_06485</name>
</gene>
<evidence type="ECO:0000256" key="7">
    <source>
        <dbReference type="RuleBase" id="RU363032"/>
    </source>
</evidence>
<evidence type="ECO:0000313" key="9">
    <source>
        <dbReference type="EMBL" id="TGD81210.1"/>
    </source>
</evidence>
<feature type="transmembrane region" description="Helical" evidence="7">
    <location>
        <begin position="216"/>
        <end position="237"/>
    </location>
</feature>
<dbReference type="CDD" id="cd06261">
    <property type="entry name" value="TM_PBP2"/>
    <property type="match status" value="1"/>
</dbReference>
<evidence type="ECO:0000256" key="2">
    <source>
        <dbReference type="ARBA" id="ARBA00022448"/>
    </source>
</evidence>
<evidence type="ECO:0000256" key="5">
    <source>
        <dbReference type="ARBA" id="ARBA00022989"/>
    </source>
</evidence>
<dbReference type="InterPro" id="IPR035906">
    <property type="entry name" value="MetI-like_sf"/>
</dbReference>
<dbReference type="PROSITE" id="PS50928">
    <property type="entry name" value="ABC_TM1"/>
    <property type="match status" value="1"/>
</dbReference>
<comment type="subcellular location">
    <subcellularLocation>
        <location evidence="1 7">Cell membrane</location>
        <topology evidence="1 7">Multi-pass membrane protein</topology>
    </subcellularLocation>
</comment>
<feature type="transmembrane region" description="Helical" evidence="7">
    <location>
        <begin position="274"/>
        <end position="300"/>
    </location>
</feature>
<keyword evidence="10" id="KW-1185">Reference proteome</keyword>
<dbReference type="OrthoDB" id="24153at2"/>
<comment type="similarity">
    <text evidence="7">Belongs to the binding-protein-dependent transport system permease family.</text>
</comment>
<dbReference type="InterPro" id="IPR000515">
    <property type="entry name" value="MetI-like"/>
</dbReference>
<dbReference type="SUPFAM" id="SSF161098">
    <property type="entry name" value="MetI-like"/>
    <property type="match status" value="1"/>
</dbReference>
<dbReference type="GO" id="GO:0055085">
    <property type="term" value="P:transmembrane transport"/>
    <property type="evidence" value="ECO:0007669"/>
    <property type="project" value="InterPro"/>
</dbReference>
<dbReference type="GO" id="GO:0005886">
    <property type="term" value="C:plasma membrane"/>
    <property type="evidence" value="ECO:0007669"/>
    <property type="project" value="UniProtKB-SubCell"/>
</dbReference>
<name>A0A4Z0MP51_9BACT</name>
<dbReference type="EMBL" id="SRKZ01000002">
    <property type="protein sequence ID" value="TGD81210.1"/>
    <property type="molecule type" value="Genomic_DNA"/>
</dbReference>
<feature type="domain" description="ABC transmembrane type-1" evidence="8">
    <location>
        <begin position="128"/>
        <end position="339"/>
    </location>
</feature>
<proteinExistence type="inferred from homology"/>
<sequence length="354" mass="38883">MKLSRYLLLRLGRTSLAAWAIISCIFLLSRLASGDALIRSVLDEAFTQPTITATERAETEALLRHRFGVDVPLFYLSFSTPPGATAPAWQWHGMTNQYHRWLESLLHGNLGYSYREGAAVADLLKSALQYTLPLTFLAAILAVALTFEFCIWLGSHPAWRSPILSTLYVVQSIPLFVIALVLLLLFANPDVFTWFPAYGLGSIDSFSPWTGALGQYLYHLVLPLLSLILVSVPSLAIQLNASIQMEAHALYVATARAKGVAPRAVVRRHIVRNALLPVLPLLTELVPNVVAGSVVVEMIFALPGMGRLLAEAASAQDYPVLLGAVLLVSLARLFSQLLADLLYQWIDPRIRLSA</sequence>
<protein>
    <submittedName>
        <fullName evidence="9">ABC transporter permease</fullName>
    </submittedName>
</protein>
<dbReference type="Pfam" id="PF00528">
    <property type="entry name" value="BPD_transp_1"/>
    <property type="match status" value="1"/>
</dbReference>
<keyword evidence="5 7" id="KW-1133">Transmembrane helix</keyword>
<reference evidence="9 10" key="1">
    <citation type="submission" date="2019-04" db="EMBL/GenBank/DDBJ databases">
        <authorList>
            <person name="Feng G."/>
            <person name="Zhang J."/>
            <person name="Zhu H."/>
        </authorList>
    </citation>
    <scope>NUCLEOTIDE SEQUENCE [LARGE SCALE GENOMIC DNA]</scope>
    <source>
        <strain evidence="9 10">JCM 19491</strain>
    </source>
</reference>
<feature type="transmembrane region" description="Helical" evidence="7">
    <location>
        <begin position="134"/>
        <end position="154"/>
    </location>
</feature>
<keyword evidence="4 7" id="KW-0812">Transmembrane</keyword>
<comment type="caution">
    <text evidence="9">The sequence shown here is derived from an EMBL/GenBank/DDBJ whole genome shotgun (WGS) entry which is preliminary data.</text>
</comment>
<accession>A0A4Z0MP51</accession>
<dbReference type="Gene3D" id="1.10.3720.10">
    <property type="entry name" value="MetI-like"/>
    <property type="match status" value="1"/>
</dbReference>
<feature type="transmembrane region" description="Helical" evidence="7">
    <location>
        <begin position="166"/>
        <end position="187"/>
    </location>
</feature>
<keyword evidence="3" id="KW-1003">Cell membrane</keyword>
<evidence type="ECO:0000256" key="4">
    <source>
        <dbReference type="ARBA" id="ARBA00022692"/>
    </source>
</evidence>
<evidence type="ECO:0000256" key="6">
    <source>
        <dbReference type="ARBA" id="ARBA00023136"/>
    </source>
</evidence>
<evidence type="ECO:0000313" key="10">
    <source>
        <dbReference type="Proteomes" id="UP000298284"/>
    </source>
</evidence>
<keyword evidence="6 7" id="KW-0472">Membrane</keyword>
<dbReference type="Proteomes" id="UP000298284">
    <property type="component" value="Unassembled WGS sequence"/>
</dbReference>